<comment type="caution">
    <text evidence="3">The sequence shown here is derived from an EMBL/GenBank/DDBJ whole genome shotgun (WGS) entry which is preliminary data.</text>
</comment>
<keyword evidence="2" id="KW-0812">Transmembrane</keyword>
<evidence type="ECO:0000256" key="2">
    <source>
        <dbReference type="SAM" id="Phobius"/>
    </source>
</evidence>
<keyword evidence="4" id="KW-1185">Reference proteome</keyword>
<dbReference type="Proteomes" id="UP001482620">
    <property type="component" value="Unassembled WGS sequence"/>
</dbReference>
<proteinExistence type="predicted"/>
<evidence type="ECO:0000313" key="4">
    <source>
        <dbReference type="Proteomes" id="UP001482620"/>
    </source>
</evidence>
<keyword evidence="2" id="KW-0472">Membrane</keyword>
<evidence type="ECO:0000256" key="1">
    <source>
        <dbReference type="SAM" id="MobiDB-lite"/>
    </source>
</evidence>
<evidence type="ECO:0000313" key="3">
    <source>
        <dbReference type="EMBL" id="MEQ2255997.1"/>
    </source>
</evidence>
<feature type="region of interest" description="Disordered" evidence="1">
    <location>
        <begin position="39"/>
        <end position="59"/>
    </location>
</feature>
<organism evidence="3 4">
    <name type="scientific">Ilyodon furcidens</name>
    <name type="common">goldbreast splitfin</name>
    <dbReference type="NCBI Taxonomy" id="33524"/>
    <lineage>
        <taxon>Eukaryota</taxon>
        <taxon>Metazoa</taxon>
        <taxon>Chordata</taxon>
        <taxon>Craniata</taxon>
        <taxon>Vertebrata</taxon>
        <taxon>Euteleostomi</taxon>
        <taxon>Actinopterygii</taxon>
        <taxon>Neopterygii</taxon>
        <taxon>Teleostei</taxon>
        <taxon>Neoteleostei</taxon>
        <taxon>Acanthomorphata</taxon>
        <taxon>Ovalentaria</taxon>
        <taxon>Atherinomorphae</taxon>
        <taxon>Cyprinodontiformes</taxon>
        <taxon>Goodeidae</taxon>
        <taxon>Ilyodon</taxon>
    </lineage>
</organism>
<feature type="transmembrane region" description="Helical" evidence="2">
    <location>
        <begin position="12"/>
        <end position="30"/>
    </location>
</feature>
<reference evidence="3 4" key="1">
    <citation type="submission" date="2021-06" db="EMBL/GenBank/DDBJ databases">
        <authorList>
            <person name="Palmer J.M."/>
        </authorList>
    </citation>
    <scope>NUCLEOTIDE SEQUENCE [LARGE SCALE GENOMIC DNA]</scope>
    <source>
        <strain evidence="4">if_2019</strain>
        <tissue evidence="3">Muscle</tissue>
    </source>
</reference>
<accession>A0ABV0VIF0</accession>
<feature type="compositionally biased region" description="Polar residues" evidence="1">
    <location>
        <begin position="43"/>
        <end position="59"/>
    </location>
</feature>
<name>A0ABV0VIF0_9TELE</name>
<feature type="non-terminal residue" evidence="3">
    <location>
        <position position="1"/>
    </location>
</feature>
<sequence length="59" mass="6579">NNSHPDIFQVYAYRVCGVVPFLIIVIYMCVKSHLVIKGKSQKRASSGASPSNHIYDNDP</sequence>
<keyword evidence="2" id="KW-1133">Transmembrane helix</keyword>
<gene>
    <name evidence="3" type="ORF">ILYODFUR_019643</name>
</gene>
<protein>
    <submittedName>
        <fullName evidence="3">Uncharacterized protein</fullName>
    </submittedName>
</protein>
<dbReference type="EMBL" id="JAHRIQ010106246">
    <property type="protein sequence ID" value="MEQ2255997.1"/>
    <property type="molecule type" value="Genomic_DNA"/>
</dbReference>